<organism evidence="8 9">
    <name type="scientific">Dimorphilus gyrociliatus</name>
    <dbReference type="NCBI Taxonomy" id="2664684"/>
    <lineage>
        <taxon>Eukaryota</taxon>
        <taxon>Metazoa</taxon>
        <taxon>Spiralia</taxon>
        <taxon>Lophotrochozoa</taxon>
        <taxon>Annelida</taxon>
        <taxon>Polychaeta</taxon>
        <taxon>Polychaeta incertae sedis</taxon>
        <taxon>Dinophilidae</taxon>
        <taxon>Dimorphilus</taxon>
    </lineage>
</organism>
<comment type="subcellular location">
    <subcellularLocation>
        <location evidence="1">Nucleus</location>
    </subcellularLocation>
</comment>
<dbReference type="EMBL" id="CAJFCJ010000002">
    <property type="protein sequence ID" value="CAD5111704.1"/>
    <property type="molecule type" value="Genomic_DNA"/>
</dbReference>
<dbReference type="PANTHER" id="PTHR14339">
    <property type="entry name" value="VASCULIN"/>
    <property type="match status" value="1"/>
</dbReference>
<keyword evidence="5" id="KW-0804">Transcription</keyword>
<feature type="region of interest" description="Disordered" evidence="7">
    <location>
        <begin position="1"/>
        <end position="44"/>
    </location>
</feature>
<feature type="compositionally biased region" description="Basic and acidic residues" evidence="7">
    <location>
        <begin position="61"/>
        <end position="79"/>
    </location>
</feature>
<keyword evidence="4" id="KW-0238">DNA-binding</keyword>
<dbReference type="GO" id="GO:0006351">
    <property type="term" value="P:DNA-templated transcription"/>
    <property type="evidence" value="ECO:0007669"/>
    <property type="project" value="InterPro"/>
</dbReference>
<evidence type="ECO:0000313" key="9">
    <source>
        <dbReference type="Proteomes" id="UP000549394"/>
    </source>
</evidence>
<sequence length="349" mass="39445">MSSGANKAPKHNDFAPPWLKVHDGLPQCTRPTSEIRNRDENNKRECYTVVSSNVLFSSPENRWREPARRQKSFDNKKEVSQNSQPRHHSTSLDDSINQTNRKLSVSRSNKFSKRTNGIEYDPRPVTSITRSRSARPACQNIENPSLEIEDRPEVDVLQKPSLDEEFPSLSLDDKTGASVTSTLPVLIKPSGVWEKPLKTDKSPSSSKSKEVENKPTMYKASLSNKNRARLPLQSDNIAPPYSSTVDIPPKLKPTTSTTENGVKNEREATEARLSNSLEKEKKLLRDMGWTEDENGEEYIITEEDKKEFEMRCKNLYSRSRNGQTNNVSEHAIVNALRRLRNSSSSSASS</sequence>
<reference evidence="8 9" key="1">
    <citation type="submission" date="2020-08" db="EMBL/GenBank/DDBJ databases">
        <authorList>
            <person name="Hejnol A."/>
        </authorList>
    </citation>
    <scope>NUCLEOTIDE SEQUENCE [LARGE SCALE GENOMIC DNA]</scope>
</reference>
<evidence type="ECO:0000256" key="5">
    <source>
        <dbReference type="ARBA" id="ARBA00023163"/>
    </source>
</evidence>
<evidence type="ECO:0000256" key="3">
    <source>
        <dbReference type="ARBA" id="ARBA00023015"/>
    </source>
</evidence>
<dbReference type="PANTHER" id="PTHR14339:SF12">
    <property type="entry name" value="VASCULIN"/>
    <property type="match status" value="1"/>
</dbReference>
<evidence type="ECO:0000313" key="8">
    <source>
        <dbReference type="EMBL" id="CAD5111704.1"/>
    </source>
</evidence>
<evidence type="ECO:0000256" key="2">
    <source>
        <dbReference type="ARBA" id="ARBA00010099"/>
    </source>
</evidence>
<dbReference type="Proteomes" id="UP000549394">
    <property type="component" value="Unassembled WGS sequence"/>
</dbReference>
<protein>
    <submittedName>
        <fullName evidence="8">DgyrCDS995</fullName>
    </submittedName>
</protein>
<dbReference type="GO" id="GO:0003723">
    <property type="term" value="F:RNA binding"/>
    <property type="evidence" value="ECO:0007669"/>
    <property type="project" value="InterPro"/>
</dbReference>
<feature type="region of interest" description="Disordered" evidence="7">
    <location>
        <begin position="57"/>
        <end position="153"/>
    </location>
</feature>
<dbReference type="GO" id="GO:0003677">
    <property type="term" value="F:DNA binding"/>
    <property type="evidence" value="ECO:0007669"/>
    <property type="project" value="UniProtKB-KW"/>
</dbReference>
<feature type="compositionally biased region" description="Basic and acidic residues" evidence="7">
    <location>
        <begin position="33"/>
        <end position="44"/>
    </location>
</feature>
<evidence type="ECO:0000256" key="1">
    <source>
        <dbReference type="ARBA" id="ARBA00004123"/>
    </source>
</evidence>
<dbReference type="Pfam" id="PF15337">
    <property type="entry name" value="Vasculin"/>
    <property type="match status" value="1"/>
</dbReference>
<comment type="similarity">
    <text evidence="2">Belongs to the vasculin family.</text>
</comment>
<feature type="compositionally biased region" description="Polar residues" evidence="7">
    <location>
        <begin position="92"/>
        <end position="109"/>
    </location>
</feature>
<dbReference type="GO" id="GO:0005634">
    <property type="term" value="C:nucleus"/>
    <property type="evidence" value="ECO:0007669"/>
    <property type="project" value="UniProtKB-SubCell"/>
</dbReference>
<keyword evidence="9" id="KW-1185">Reference proteome</keyword>
<dbReference type="InterPro" id="IPR028128">
    <property type="entry name" value="Vasculin_fam"/>
</dbReference>
<feature type="compositionally biased region" description="Basic and acidic residues" evidence="7">
    <location>
        <begin position="195"/>
        <end position="213"/>
    </location>
</feature>
<proteinExistence type="inferred from homology"/>
<evidence type="ECO:0000256" key="4">
    <source>
        <dbReference type="ARBA" id="ARBA00023125"/>
    </source>
</evidence>
<feature type="region of interest" description="Disordered" evidence="7">
    <location>
        <begin position="233"/>
        <end position="275"/>
    </location>
</feature>
<dbReference type="OrthoDB" id="8741226at2759"/>
<accession>A0A7I8V5X6</accession>
<evidence type="ECO:0000256" key="7">
    <source>
        <dbReference type="SAM" id="MobiDB-lite"/>
    </source>
</evidence>
<feature type="compositionally biased region" description="Polar residues" evidence="7">
    <location>
        <begin position="233"/>
        <end position="245"/>
    </location>
</feature>
<keyword evidence="3" id="KW-0805">Transcription regulation</keyword>
<evidence type="ECO:0000256" key="6">
    <source>
        <dbReference type="ARBA" id="ARBA00023242"/>
    </source>
</evidence>
<comment type="caution">
    <text evidence="8">The sequence shown here is derived from an EMBL/GenBank/DDBJ whole genome shotgun (WGS) entry which is preliminary data.</text>
</comment>
<dbReference type="AlphaFoldDB" id="A0A7I8V5X6"/>
<dbReference type="GO" id="GO:0045893">
    <property type="term" value="P:positive regulation of DNA-templated transcription"/>
    <property type="evidence" value="ECO:0007669"/>
    <property type="project" value="InterPro"/>
</dbReference>
<name>A0A7I8V5X6_9ANNE</name>
<gene>
    <name evidence="8" type="ORF">DGYR_LOCUS955</name>
</gene>
<keyword evidence="6" id="KW-0539">Nucleus</keyword>
<feature type="region of interest" description="Disordered" evidence="7">
    <location>
        <begin position="194"/>
        <end position="218"/>
    </location>
</feature>